<keyword evidence="4" id="KW-0539">Nucleus</keyword>
<dbReference type="STRING" id="1165861.A0A0L0UPD3"/>
<reference evidence="6" key="1">
    <citation type="submission" date="2014-03" db="EMBL/GenBank/DDBJ databases">
        <title>The Genome Sequence of Puccinia striiformis f. sp. tritici PST-78.</title>
        <authorList>
            <consortium name="The Broad Institute Genome Sequencing Platform"/>
            <person name="Cuomo C."/>
            <person name="Hulbert S."/>
            <person name="Chen X."/>
            <person name="Walker B."/>
            <person name="Young S.K."/>
            <person name="Zeng Q."/>
            <person name="Gargeya S."/>
            <person name="Fitzgerald M."/>
            <person name="Haas B."/>
            <person name="Abouelleil A."/>
            <person name="Alvarado L."/>
            <person name="Arachchi H.M."/>
            <person name="Berlin A.M."/>
            <person name="Chapman S.B."/>
            <person name="Goldberg J."/>
            <person name="Griggs A."/>
            <person name="Gujja S."/>
            <person name="Hansen M."/>
            <person name="Howarth C."/>
            <person name="Imamovic A."/>
            <person name="Larimer J."/>
            <person name="McCowan C."/>
            <person name="Montmayeur A."/>
            <person name="Murphy C."/>
            <person name="Neiman D."/>
            <person name="Pearson M."/>
            <person name="Priest M."/>
            <person name="Roberts A."/>
            <person name="Saif S."/>
            <person name="Shea T."/>
            <person name="Sisk P."/>
            <person name="Sykes S."/>
            <person name="Wortman J."/>
            <person name="Nusbaum C."/>
            <person name="Birren B."/>
        </authorList>
    </citation>
    <scope>NUCLEOTIDE SEQUENCE [LARGE SCALE GENOMIC DNA]</scope>
    <source>
        <strain evidence="6">race PST-78</strain>
    </source>
</reference>
<evidence type="ECO:0000256" key="1">
    <source>
        <dbReference type="ARBA" id="ARBA00004123"/>
    </source>
</evidence>
<name>A0A0L0UPD3_9BASI</name>
<evidence type="ECO:0000256" key="2">
    <source>
        <dbReference type="ARBA" id="ARBA00005892"/>
    </source>
</evidence>
<gene>
    <name evidence="5" type="ORF">PSTG_17738</name>
</gene>
<keyword evidence="3" id="KW-0813">Transport</keyword>
<proteinExistence type="inferred from homology"/>
<sequence>MIKLRHKGTQLGSLATGEAAQAFPFDRMIPILITIVQSIVLSNSSNIIRSTDGASTVASQLNHSRSTLEANTVAMISTASDRLLPVISKDAIMGSEVWRSVAFTALDSLLMLSDRSRSGSKLMAVLWRNGFMKNFVDLVKDAEGDLLAVLEPDPVIQAGAEKLIDAKLLVRLGQCNYLSSSPQSLSPHQEFDMFIPSASERYHQLLLPPLQLVTCVLISLGSESGLATQEASSFINAQRETLMTCIRSAGMLTSSIGIQESLLITSILQIALPAVGDQEIVGKALWAALPENGV</sequence>
<comment type="similarity">
    <text evidence="2">Belongs to the NUP186/NUP192/NUP205 family.</text>
</comment>
<dbReference type="GO" id="GO:0017056">
    <property type="term" value="F:structural constituent of nuclear pore"/>
    <property type="evidence" value="ECO:0007669"/>
    <property type="project" value="TreeGrafter"/>
</dbReference>
<dbReference type="EMBL" id="AJIL01000837">
    <property type="protein sequence ID" value="KNE88825.1"/>
    <property type="molecule type" value="Genomic_DNA"/>
</dbReference>
<dbReference type="PANTHER" id="PTHR31344">
    <property type="entry name" value="NUCLEAR PORE COMPLEX PROTEIN NUP205"/>
    <property type="match status" value="1"/>
</dbReference>
<evidence type="ECO:0000256" key="4">
    <source>
        <dbReference type="ARBA" id="ARBA00023242"/>
    </source>
</evidence>
<comment type="caution">
    <text evidence="5">The sequence shown here is derived from an EMBL/GenBank/DDBJ whole genome shotgun (WGS) entry which is preliminary data.</text>
</comment>
<dbReference type="PANTHER" id="PTHR31344:SF0">
    <property type="entry name" value="NUCLEAR PORE COMPLEX PROTEIN NUP205"/>
    <property type="match status" value="1"/>
</dbReference>
<dbReference type="Proteomes" id="UP000054564">
    <property type="component" value="Unassembled WGS sequence"/>
</dbReference>
<protein>
    <submittedName>
        <fullName evidence="5">Uncharacterized protein</fullName>
    </submittedName>
</protein>
<organism evidence="5 6">
    <name type="scientific">Puccinia striiformis f. sp. tritici PST-78</name>
    <dbReference type="NCBI Taxonomy" id="1165861"/>
    <lineage>
        <taxon>Eukaryota</taxon>
        <taxon>Fungi</taxon>
        <taxon>Dikarya</taxon>
        <taxon>Basidiomycota</taxon>
        <taxon>Pucciniomycotina</taxon>
        <taxon>Pucciniomycetes</taxon>
        <taxon>Pucciniales</taxon>
        <taxon>Pucciniaceae</taxon>
        <taxon>Puccinia</taxon>
    </lineage>
</organism>
<evidence type="ECO:0000256" key="3">
    <source>
        <dbReference type="ARBA" id="ARBA00022448"/>
    </source>
</evidence>
<comment type="subcellular location">
    <subcellularLocation>
        <location evidence="1">Nucleus</location>
    </subcellularLocation>
</comment>
<dbReference type="AlphaFoldDB" id="A0A0L0UPD3"/>
<dbReference type="GO" id="GO:0044611">
    <property type="term" value="C:nuclear pore inner ring"/>
    <property type="evidence" value="ECO:0007669"/>
    <property type="project" value="TreeGrafter"/>
</dbReference>
<dbReference type="InterPro" id="IPR021827">
    <property type="entry name" value="Nup186/Nup192/Nup205"/>
</dbReference>
<keyword evidence="6" id="KW-1185">Reference proteome</keyword>
<evidence type="ECO:0000313" key="6">
    <source>
        <dbReference type="Proteomes" id="UP000054564"/>
    </source>
</evidence>
<dbReference type="Pfam" id="PF11894">
    <property type="entry name" value="Nup192"/>
    <property type="match status" value="1"/>
</dbReference>
<dbReference type="GO" id="GO:0006999">
    <property type="term" value="P:nuclear pore organization"/>
    <property type="evidence" value="ECO:0007669"/>
    <property type="project" value="TreeGrafter"/>
</dbReference>
<evidence type="ECO:0000313" key="5">
    <source>
        <dbReference type="EMBL" id="KNE88825.1"/>
    </source>
</evidence>
<accession>A0A0L0UPD3</accession>